<evidence type="ECO:0000313" key="3">
    <source>
        <dbReference type="Proteomes" id="UP000243650"/>
    </source>
</evidence>
<keyword evidence="1" id="KW-0812">Transmembrane</keyword>
<protein>
    <submittedName>
        <fullName evidence="2">Branched-chain amino acid transporter</fullName>
    </submittedName>
</protein>
<keyword evidence="3" id="KW-1185">Reference proteome</keyword>
<reference evidence="2 3" key="1">
    <citation type="submission" date="2018-03" db="EMBL/GenBank/DDBJ databases">
        <title>Bacillus urumqiensis sp. nov., a moderately haloalkaliphilic bacterium isolated from a salt lake.</title>
        <authorList>
            <person name="Zhao B."/>
            <person name="Liao Z."/>
        </authorList>
    </citation>
    <scope>NUCLEOTIDE SEQUENCE [LARGE SCALE GENOMIC DNA]</scope>
    <source>
        <strain evidence="2 3">BZ-SZ-XJ18</strain>
    </source>
</reference>
<sequence>MSESHIIWMIIGMGLVTYIPRILPLITAASESWPDWLRRMLTRVPYAVLGALIFPGILYSLDSMAAALAGGVAALILSWLRAPLLAVVAGAILLVTLLRLSTGL</sequence>
<proteinExistence type="predicted"/>
<name>A0A2P6MD68_ALKUR</name>
<dbReference type="RefSeq" id="WP_105960467.1">
    <property type="nucleotide sequence ID" value="NZ_PVNS01000023.1"/>
</dbReference>
<organism evidence="2 3">
    <name type="scientific">Alkalicoccus urumqiensis</name>
    <name type="common">Bacillus urumqiensis</name>
    <dbReference type="NCBI Taxonomy" id="1548213"/>
    <lineage>
        <taxon>Bacteria</taxon>
        <taxon>Bacillati</taxon>
        <taxon>Bacillota</taxon>
        <taxon>Bacilli</taxon>
        <taxon>Bacillales</taxon>
        <taxon>Bacillaceae</taxon>
        <taxon>Alkalicoccus</taxon>
    </lineage>
</organism>
<dbReference type="EMBL" id="PVNS01000023">
    <property type="protein sequence ID" value="PRO64224.1"/>
    <property type="molecule type" value="Genomic_DNA"/>
</dbReference>
<dbReference type="OrthoDB" id="9811308at2"/>
<gene>
    <name evidence="2" type="ORF">C6I21_15965</name>
</gene>
<dbReference type="InterPro" id="IPR008407">
    <property type="entry name" value="Brnchd-chn_aa_trnsp_AzlD"/>
</dbReference>
<feature type="transmembrane region" description="Helical" evidence="1">
    <location>
        <begin position="44"/>
        <end position="61"/>
    </location>
</feature>
<evidence type="ECO:0000313" key="2">
    <source>
        <dbReference type="EMBL" id="PRO64224.1"/>
    </source>
</evidence>
<evidence type="ECO:0000256" key="1">
    <source>
        <dbReference type="SAM" id="Phobius"/>
    </source>
</evidence>
<keyword evidence="1" id="KW-0472">Membrane</keyword>
<dbReference type="Proteomes" id="UP000243650">
    <property type="component" value="Unassembled WGS sequence"/>
</dbReference>
<keyword evidence="1" id="KW-1133">Transmembrane helix</keyword>
<comment type="caution">
    <text evidence="2">The sequence shown here is derived from an EMBL/GenBank/DDBJ whole genome shotgun (WGS) entry which is preliminary data.</text>
</comment>
<feature type="transmembrane region" description="Helical" evidence="1">
    <location>
        <begin position="67"/>
        <end position="98"/>
    </location>
</feature>
<feature type="transmembrane region" description="Helical" evidence="1">
    <location>
        <begin position="6"/>
        <end position="23"/>
    </location>
</feature>
<dbReference type="Pfam" id="PF05437">
    <property type="entry name" value="AzlD"/>
    <property type="match status" value="1"/>
</dbReference>
<accession>A0A2P6MD68</accession>
<dbReference type="AlphaFoldDB" id="A0A2P6MD68"/>